<dbReference type="InterPro" id="IPR002645">
    <property type="entry name" value="STAS_dom"/>
</dbReference>
<accession>A0ABV3DSW0</accession>
<gene>
    <name evidence="3" type="ORF">AB0C36_35645</name>
</gene>
<evidence type="ECO:0000313" key="3">
    <source>
        <dbReference type="EMBL" id="MEU8138823.1"/>
    </source>
</evidence>
<feature type="region of interest" description="Disordered" evidence="1">
    <location>
        <begin position="60"/>
        <end position="115"/>
    </location>
</feature>
<feature type="domain" description="STAS" evidence="2">
    <location>
        <begin position="1"/>
        <end position="62"/>
    </location>
</feature>
<dbReference type="RefSeq" id="WP_358362535.1">
    <property type="nucleotide sequence ID" value="NZ_JBEZFP010000140.1"/>
</dbReference>
<dbReference type="InterPro" id="IPR036513">
    <property type="entry name" value="STAS_dom_sf"/>
</dbReference>
<dbReference type="Proteomes" id="UP001551482">
    <property type="component" value="Unassembled WGS sequence"/>
</dbReference>
<protein>
    <recommendedName>
        <fullName evidence="2">STAS domain-containing protein</fullName>
    </recommendedName>
</protein>
<dbReference type="PROSITE" id="PS50801">
    <property type="entry name" value="STAS"/>
    <property type="match status" value="1"/>
</dbReference>
<dbReference type="EMBL" id="JBEZFP010000140">
    <property type="protein sequence ID" value="MEU8138823.1"/>
    <property type="molecule type" value="Genomic_DNA"/>
</dbReference>
<proteinExistence type="predicted"/>
<name>A0ABV3DSW0_9ACTN</name>
<feature type="compositionally biased region" description="Low complexity" evidence="1">
    <location>
        <begin position="77"/>
        <end position="94"/>
    </location>
</feature>
<dbReference type="Gene3D" id="3.30.750.24">
    <property type="entry name" value="STAS domain"/>
    <property type="match status" value="1"/>
</dbReference>
<sequence length="115" mass="12133">MAAVTGADTVRKLAEALDAKGVHLVFARVRTRVRELADATGLSDAIGPNGYHLRVETAVREADSRAGPPRPPGDPQATPRRAAGRGPAGAIARTSEFTGNRTRLPGERPLLTDDQ</sequence>
<evidence type="ECO:0000256" key="1">
    <source>
        <dbReference type="SAM" id="MobiDB-lite"/>
    </source>
</evidence>
<reference evidence="3 4" key="1">
    <citation type="submission" date="2024-06" db="EMBL/GenBank/DDBJ databases">
        <title>The Natural Products Discovery Center: Release of the First 8490 Sequenced Strains for Exploring Actinobacteria Biosynthetic Diversity.</title>
        <authorList>
            <person name="Kalkreuter E."/>
            <person name="Kautsar S.A."/>
            <person name="Yang D."/>
            <person name="Bader C.D."/>
            <person name="Teijaro C.N."/>
            <person name="Fluegel L."/>
            <person name="Davis C.M."/>
            <person name="Simpson J.R."/>
            <person name="Lauterbach L."/>
            <person name="Steele A.D."/>
            <person name="Gui C."/>
            <person name="Meng S."/>
            <person name="Li G."/>
            <person name="Viehrig K."/>
            <person name="Ye F."/>
            <person name="Su P."/>
            <person name="Kiefer A.F."/>
            <person name="Nichols A."/>
            <person name="Cepeda A.J."/>
            <person name="Yan W."/>
            <person name="Fan B."/>
            <person name="Jiang Y."/>
            <person name="Adhikari A."/>
            <person name="Zheng C.-J."/>
            <person name="Schuster L."/>
            <person name="Cowan T.M."/>
            <person name="Smanski M.J."/>
            <person name="Chevrette M.G."/>
            <person name="De Carvalho L.P.S."/>
            <person name="Shen B."/>
        </authorList>
    </citation>
    <scope>NUCLEOTIDE SEQUENCE [LARGE SCALE GENOMIC DNA]</scope>
    <source>
        <strain evidence="3 4">NPDC048946</strain>
    </source>
</reference>
<comment type="caution">
    <text evidence="3">The sequence shown here is derived from an EMBL/GenBank/DDBJ whole genome shotgun (WGS) entry which is preliminary data.</text>
</comment>
<evidence type="ECO:0000259" key="2">
    <source>
        <dbReference type="PROSITE" id="PS50801"/>
    </source>
</evidence>
<evidence type="ECO:0000313" key="4">
    <source>
        <dbReference type="Proteomes" id="UP001551482"/>
    </source>
</evidence>
<keyword evidence="4" id="KW-1185">Reference proteome</keyword>
<organism evidence="3 4">
    <name type="scientific">Streptodolium elevatio</name>
    <dbReference type="NCBI Taxonomy" id="3157996"/>
    <lineage>
        <taxon>Bacteria</taxon>
        <taxon>Bacillati</taxon>
        <taxon>Actinomycetota</taxon>
        <taxon>Actinomycetes</taxon>
        <taxon>Kitasatosporales</taxon>
        <taxon>Streptomycetaceae</taxon>
        <taxon>Streptodolium</taxon>
    </lineage>
</organism>